<feature type="disulfide bond" description="Redox-active" evidence="2">
    <location>
        <begin position="10"/>
        <end position="13"/>
    </location>
</feature>
<keyword evidence="5" id="KW-1185">Reference proteome</keyword>
<reference evidence="4 5" key="1">
    <citation type="submission" date="2020-04" db="EMBL/GenBank/DDBJ databases">
        <title>Ferrimonas sp. S7 isolated from sea water.</title>
        <authorList>
            <person name="Bae S.S."/>
            <person name="Baek K."/>
        </authorList>
    </citation>
    <scope>NUCLEOTIDE SEQUENCE [LARGE SCALE GENOMIC DNA]</scope>
    <source>
        <strain evidence="4 5">S7</strain>
    </source>
</reference>
<dbReference type="SUPFAM" id="SSF52833">
    <property type="entry name" value="Thioredoxin-like"/>
    <property type="match status" value="1"/>
</dbReference>
<dbReference type="NCBIfam" id="TIGR00412">
    <property type="entry name" value="redox_disulf_2"/>
    <property type="match status" value="1"/>
</dbReference>
<dbReference type="PIRSF" id="PIRSF037031">
    <property type="entry name" value="Redox_disulphide_2"/>
    <property type="match status" value="1"/>
</dbReference>
<organism evidence="4 5">
    <name type="scientific">Ferrimonas lipolytica</name>
    <dbReference type="NCBI Taxonomy" id="2724191"/>
    <lineage>
        <taxon>Bacteria</taxon>
        <taxon>Pseudomonadati</taxon>
        <taxon>Pseudomonadota</taxon>
        <taxon>Gammaproteobacteria</taxon>
        <taxon>Alteromonadales</taxon>
        <taxon>Ferrimonadaceae</taxon>
        <taxon>Ferrimonas</taxon>
    </lineage>
</organism>
<sequence>MKIEILGSGCKKCTNLAAEVERVATELAIPFELEKVTDMAQIMGYGVMSTPAIVLNGVVASAGSVPAANAIAELLNNANG</sequence>
<dbReference type="Pfam" id="PF13192">
    <property type="entry name" value="Thioredoxin_3"/>
    <property type="match status" value="1"/>
</dbReference>
<dbReference type="EMBL" id="CP051180">
    <property type="protein sequence ID" value="QIZ77560.1"/>
    <property type="molecule type" value="Genomic_DNA"/>
</dbReference>
<dbReference type="Gene3D" id="3.40.30.10">
    <property type="entry name" value="Glutaredoxin"/>
    <property type="match status" value="1"/>
</dbReference>
<dbReference type="KEGG" id="fes:HER31_12055"/>
<gene>
    <name evidence="4" type="ORF">HER31_12055</name>
</gene>
<dbReference type="PANTHER" id="PTHR36450">
    <property type="entry name" value="THIOREDOXIN"/>
    <property type="match status" value="1"/>
</dbReference>
<protein>
    <submittedName>
        <fullName evidence="4">Thioredoxin family protein</fullName>
    </submittedName>
</protein>
<dbReference type="InterPro" id="IPR012336">
    <property type="entry name" value="Thioredoxin-like_fold"/>
</dbReference>
<evidence type="ECO:0000313" key="5">
    <source>
        <dbReference type="Proteomes" id="UP000501602"/>
    </source>
</evidence>
<dbReference type="InterPro" id="IPR005243">
    <property type="entry name" value="THIRX-like_proc"/>
</dbReference>
<keyword evidence="2" id="KW-1015">Disulfide bond</keyword>
<dbReference type="Proteomes" id="UP000501602">
    <property type="component" value="Chromosome"/>
</dbReference>
<dbReference type="RefSeq" id="WP_168660819.1">
    <property type="nucleotide sequence ID" value="NZ_CP051180.1"/>
</dbReference>
<accession>A0A6H1UG32</accession>
<name>A0A6H1UG32_9GAMM</name>
<feature type="active site" description="Nucleophile" evidence="1">
    <location>
        <position position="13"/>
    </location>
</feature>
<dbReference type="InterPro" id="IPR036249">
    <property type="entry name" value="Thioredoxin-like_sf"/>
</dbReference>
<dbReference type="PANTHER" id="PTHR36450:SF1">
    <property type="entry name" value="THIOREDOXIN"/>
    <property type="match status" value="1"/>
</dbReference>
<evidence type="ECO:0000256" key="2">
    <source>
        <dbReference type="PIRSR" id="PIRSR037031-51"/>
    </source>
</evidence>
<dbReference type="AlphaFoldDB" id="A0A6H1UG32"/>
<proteinExistence type="predicted"/>
<feature type="active site" description="Nucleophile" evidence="1">
    <location>
        <position position="10"/>
    </location>
</feature>
<keyword evidence="2" id="KW-0676">Redox-active center</keyword>
<evidence type="ECO:0000313" key="4">
    <source>
        <dbReference type="EMBL" id="QIZ77560.1"/>
    </source>
</evidence>
<feature type="domain" description="Thioredoxin-like fold" evidence="3">
    <location>
        <begin position="1"/>
        <end position="75"/>
    </location>
</feature>
<evidence type="ECO:0000259" key="3">
    <source>
        <dbReference type="Pfam" id="PF13192"/>
    </source>
</evidence>
<evidence type="ECO:0000256" key="1">
    <source>
        <dbReference type="PIRSR" id="PIRSR037031-50"/>
    </source>
</evidence>